<dbReference type="EMBL" id="UGRI01000001">
    <property type="protein sequence ID" value="SUA24988.1"/>
    <property type="molecule type" value="Genomic_DNA"/>
</dbReference>
<gene>
    <name evidence="1" type="ORF">NCTC11421_02996</name>
</gene>
<accession>A0A378W1Z8</accession>
<sequence>MYRKPQTADDIVAHSIAHTLSLFGIDTPDLAEWQGMAD</sequence>
<reference evidence="1" key="1">
    <citation type="submission" date="2018-06" db="EMBL/GenBank/DDBJ databases">
        <authorList>
            <consortium name="Pathogen Informatics"/>
            <person name="Doyle S."/>
        </authorList>
    </citation>
    <scope>NUCLEOTIDE SEQUENCE [LARGE SCALE GENOMIC DNA]</scope>
    <source>
        <strain evidence="1">NCTC11421</strain>
    </source>
</reference>
<name>A0A378W1Z8_NEIGO</name>
<proteinExistence type="predicted"/>
<protein>
    <submittedName>
        <fullName evidence="1">Aromatic acid decarboxylase</fullName>
    </submittedName>
</protein>
<dbReference type="AlphaFoldDB" id="A0A378W1Z8"/>
<evidence type="ECO:0000313" key="1">
    <source>
        <dbReference type="EMBL" id="SUA24988.1"/>
    </source>
</evidence>
<organism evidence="1">
    <name type="scientific">Neisseria gonorrhoeae</name>
    <dbReference type="NCBI Taxonomy" id="485"/>
    <lineage>
        <taxon>Bacteria</taxon>
        <taxon>Pseudomonadati</taxon>
        <taxon>Pseudomonadota</taxon>
        <taxon>Betaproteobacteria</taxon>
        <taxon>Neisseriales</taxon>
        <taxon>Neisseriaceae</taxon>
        <taxon>Neisseria</taxon>
    </lineage>
</organism>